<accession>A0AAW1BA61</accession>
<protein>
    <submittedName>
        <fullName evidence="2">Uncharacterized protein</fullName>
    </submittedName>
</protein>
<keyword evidence="1" id="KW-1133">Transmembrane helix</keyword>
<name>A0AAW1BA61_CROAD</name>
<keyword evidence="1" id="KW-0472">Membrane</keyword>
<reference evidence="2 3" key="1">
    <citation type="journal article" date="2024" name="Proc. Natl. Acad. Sci. U.S.A.">
        <title>The genetic regulatory architecture and epigenomic basis for age-related changes in rattlesnake venom.</title>
        <authorList>
            <person name="Hogan M.P."/>
            <person name="Holding M.L."/>
            <person name="Nystrom G.S."/>
            <person name="Colston T.J."/>
            <person name="Bartlett D.A."/>
            <person name="Mason A.J."/>
            <person name="Ellsworth S.A."/>
            <person name="Rautsaw R.M."/>
            <person name="Lawrence K.C."/>
            <person name="Strickland J.L."/>
            <person name="He B."/>
            <person name="Fraser P."/>
            <person name="Margres M.J."/>
            <person name="Gilbert D.M."/>
            <person name="Gibbs H.L."/>
            <person name="Parkinson C.L."/>
            <person name="Rokyta D.R."/>
        </authorList>
    </citation>
    <scope>NUCLEOTIDE SEQUENCE [LARGE SCALE GENOMIC DNA]</scope>
    <source>
        <strain evidence="2">DRR0105</strain>
    </source>
</reference>
<keyword evidence="3" id="KW-1185">Reference proteome</keyword>
<keyword evidence="1" id="KW-0812">Transmembrane</keyword>
<sequence>MLVATKKKSRQDFLGNPINKTTSRGCHDVLQHVGILLIFVARFFFGLLHPELSHWREEIHSGYGSQKGSAFPADLGTEATASGPTSVAKKIWVVTLAQRKLCDARKKFFSRPLVSLEGSRAGTTGEPVLLLASAAITVSIC</sequence>
<evidence type="ECO:0000313" key="2">
    <source>
        <dbReference type="EMBL" id="KAK9398586.1"/>
    </source>
</evidence>
<organism evidence="2 3">
    <name type="scientific">Crotalus adamanteus</name>
    <name type="common">Eastern diamondback rattlesnake</name>
    <dbReference type="NCBI Taxonomy" id="8729"/>
    <lineage>
        <taxon>Eukaryota</taxon>
        <taxon>Metazoa</taxon>
        <taxon>Chordata</taxon>
        <taxon>Craniata</taxon>
        <taxon>Vertebrata</taxon>
        <taxon>Euteleostomi</taxon>
        <taxon>Lepidosauria</taxon>
        <taxon>Squamata</taxon>
        <taxon>Bifurcata</taxon>
        <taxon>Unidentata</taxon>
        <taxon>Episquamata</taxon>
        <taxon>Toxicofera</taxon>
        <taxon>Serpentes</taxon>
        <taxon>Colubroidea</taxon>
        <taxon>Viperidae</taxon>
        <taxon>Crotalinae</taxon>
        <taxon>Crotalus</taxon>
    </lineage>
</organism>
<evidence type="ECO:0000313" key="3">
    <source>
        <dbReference type="Proteomes" id="UP001474421"/>
    </source>
</evidence>
<dbReference type="AlphaFoldDB" id="A0AAW1BA61"/>
<dbReference type="EMBL" id="JAOTOJ010000007">
    <property type="protein sequence ID" value="KAK9398586.1"/>
    <property type="molecule type" value="Genomic_DNA"/>
</dbReference>
<comment type="caution">
    <text evidence="2">The sequence shown here is derived from an EMBL/GenBank/DDBJ whole genome shotgun (WGS) entry which is preliminary data.</text>
</comment>
<gene>
    <name evidence="2" type="ORF">NXF25_013555</name>
</gene>
<evidence type="ECO:0000256" key="1">
    <source>
        <dbReference type="SAM" id="Phobius"/>
    </source>
</evidence>
<dbReference type="Proteomes" id="UP001474421">
    <property type="component" value="Unassembled WGS sequence"/>
</dbReference>
<proteinExistence type="predicted"/>
<feature type="transmembrane region" description="Helical" evidence="1">
    <location>
        <begin position="29"/>
        <end position="48"/>
    </location>
</feature>